<feature type="compositionally biased region" description="Basic and acidic residues" evidence="1">
    <location>
        <begin position="161"/>
        <end position="173"/>
    </location>
</feature>
<feature type="region of interest" description="Disordered" evidence="1">
    <location>
        <begin position="316"/>
        <end position="336"/>
    </location>
</feature>
<feature type="region of interest" description="Disordered" evidence="1">
    <location>
        <begin position="390"/>
        <end position="419"/>
    </location>
</feature>
<sequence>MASEEEKRRWKEYIDKGGVFSFQRWMEVGGPPEPLGHELTLDPESLDFAERGRLERRVQSQTEIEAGGIDLTGGVTNGQLGGGLKVPPFPTTPPPSGFEYVFDRDFNRWVPQRTRDEGFPSPISTTGGAGFFPKDLTLEEVKDIRLRSLKGEFSGEQLEEAKGIRGRALKGEFDTATQPRPQQPTQQVPTDAFGRKATWNSRLGQWDYPPNFGQRPQDQPPPTTPFQQQQFEEQQRQFQTGQEQFRESQAQEQQQFQAQLGFQQEQARQQAEVQRQQEMARLAANPINWLQFAAFTGEQPVVQPWMIPLGFQQFGQGGSATPQQGLAPQGQQPQQAFTQAGQQLQVGQPIPGLQGSDFSGLPQLRTPSAQLQARWGPTAQGQFLGFQRARTGASPEETQFRLGSQRAPAGRFPGFSRFR</sequence>
<feature type="region of interest" description="Disordered" evidence="1">
    <location>
        <begin position="112"/>
        <end position="132"/>
    </location>
</feature>
<accession>A0A0F9TII1</accession>
<gene>
    <name evidence="2" type="ORF">LCGC14_0387640</name>
</gene>
<protein>
    <submittedName>
        <fullName evidence="2">Uncharacterized protein</fullName>
    </submittedName>
</protein>
<evidence type="ECO:0000256" key="1">
    <source>
        <dbReference type="SAM" id="MobiDB-lite"/>
    </source>
</evidence>
<feature type="compositionally biased region" description="Low complexity" evidence="1">
    <location>
        <begin position="175"/>
        <end position="190"/>
    </location>
</feature>
<comment type="caution">
    <text evidence="2">The sequence shown here is derived from an EMBL/GenBank/DDBJ whole genome shotgun (WGS) entry which is preliminary data.</text>
</comment>
<evidence type="ECO:0000313" key="2">
    <source>
        <dbReference type="EMBL" id="KKN74722.1"/>
    </source>
</evidence>
<feature type="region of interest" description="Disordered" evidence="1">
    <location>
        <begin position="161"/>
        <end position="257"/>
    </location>
</feature>
<feature type="compositionally biased region" description="Low complexity" evidence="1">
    <location>
        <begin position="320"/>
        <end position="336"/>
    </location>
</feature>
<dbReference type="EMBL" id="LAZR01000321">
    <property type="protein sequence ID" value="KKN74722.1"/>
    <property type="molecule type" value="Genomic_DNA"/>
</dbReference>
<dbReference type="AlphaFoldDB" id="A0A0F9TII1"/>
<proteinExistence type="predicted"/>
<organism evidence="2">
    <name type="scientific">marine sediment metagenome</name>
    <dbReference type="NCBI Taxonomy" id="412755"/>
    <lineage>
        <taxon>unclassified sequences</taxon>
        <taxon>metagenomes</taxon>
        <taxon>ecological metagenomes</taxon>
    </lineage>
</organism>
<feature type="compositionally biased region" description="Low complexity" evidence="1">
    <location>
        <begin position="225"/>
        <end position="257"/>
    </location>
</feature>
<reference evidence="2" key="1">
    <citation type="journal article" date="2015" name="Nature">
        <title>Complex archaea that bridge the gap between prokaryotes and eukaryotes.</title>
        <authorList>
            <person name="Spang A."/>
            <person name="Saw J.H."/>
            <person name="Jorgensen S.L."/>
            <person name="Zaremba-Niedzwiedzka K."/>
            <person name="Martijn J."/>
            <person name="Lind A.E."/>
            <person name="van Eijk R."/>
            <person name="Schleper C."/>
            <person name="Guy L."/>
            <person name="Ettema T.J."/>
        </authorList>
    </citation>
    <scope>NUCLEOTIDE SEQUENCE</scope>
</reference>
<name>A0A0F9TII1_9ZZZZ</name>